<dbReference type="NCBIfam" id="TIGR01141">
    <property type="entry name" value="hisC"/>
    <property type="match status" value="1"/>
</dbReference>
<dbReference type="PANTHER" id="PTHR43643">
    <property type="entry name" value="HISTIDINOL-PHOSPHATE AMINOTRANSFERASE 2"/>
    <property type="match status" value="1"/>
</dbReference>
<dbReference type="GO" id="GO:0030170">
    <property type="term" value="F:pyridoxal phosphate binding"/>
    <property type="evidence" value="ECO:0007669"/>
    <property type="project" value="InterPro"/>
</dbReference>
<name>A0A7C2NSY2_ARCFL</name>
<feature type="domain" description="Aminotransferase class I/classII large" evidence="11">
    <location>
        <begin position="29"/>
        <end position="342"/>
    </location>
</feature>
<evidence type="ECO:0000313" key="12">
    <source>
        <dbReference type="EMBL" id="HET21913.1"/>
    </source>
</evidence>
<evidence type="ECO:0000256" key="10">
    <source>
        <dbReference type="HAMAP-Rule" id="MF_01023"/>
    </source>
</evidence>
<reference evidence="12" key="1">
    <citation type="journal article" date="2020" name="mSystems">
        <title>Genome- and Community-Level Interaction Insights into Carbon Utilization and Element Cycling Functions of Hydrothermarchaeota in Hydrothermal Sediment.</title>
        <authorList>
            <person name="Zhou Z."/>
            <person name="Liu Y."/>
            <person name="Xu W."/>
            <person name="Pan J."/>
            <person name="Luo Z.H."/>
            <person name="Li M."/>
        </authorList>
    </citation>
    <scope>NUCLEOTIDE SEQUENCE [LARGE SCALE GENOMIC DNA]</scope>
    <source>
        <strain evidence="12">SpSt-12</strain>
        <strain evidence="13">SpSt-87</strain>
    </source>
</reference>
<evidence type="ECO:0000256" key="1">
    <source>
        <dbReference type="ARBA" id="ARBA00001933"/>
    </source>
</evidence>
<dbReference type="UniPathway" id="UPA00031">
    <property type="reaction ID" value="UER00012"/>
</dbReference>
<sequence>MLLRKCIKLSKYIPGKSIEEVKRKYGLERVVKLASNENPYGPSPKAIEAFRSYSDLHIYPDPEYRELREKISEYTGWNVERIVVGAGIDGILETLFKILVDEGDEVVIPIPSFPYYSILTMLSCGKEVIVRRGENYQIDQSIFDVINEKTKLILISNPNNPTGNAERVEIVEEIVQSTDGIVFIDEAYVEFSDFPVNIDAENVVIARTFSKAFGLANLRVGYALLPEWLVDPFKAAMTPFPLSTPAVRAAEAAIDDIEWMRKCVEKIKEERERMFRELKKCVEVTPSQANFLFFESPVENLAEELLKRGVIVRDCSNFPGCRNHIRVTVGKAEENEMFLQALKEVLEC</sequence>
<evidence type="ECO:0000256" key="9">
    <source>
        <dbReference type="ARBA" id="ARBA00047481"/>
    </source>
</evidence>
<dbReference type="Pfam" id="PF00155">
    <property type="entry name" value="Aminotran_1_2"/>
    <property type="match status" value="1"/>
</dbReference>
<keyword evidence="4 10" id="KW-0032">Aminotransferase</keyword>
<dbReference type="EMBL" id="DTLB01000038">
    <property type="protein sequence ID" value="HFW32625.1"/>
    <property type="molecule type" value="Genomic_DNA"/>
</dbReference>
<dbReference type="InterPro" id="IPR050106">
    <property type="entry name" value="HistidinolP_aminotransfase"/>
</dbReference>
<dbReference type="PANTHER" id="PTHR43643:SF6">
    <property type="entry name" value="HISTIDINOL-PHOSPHATE AMINOTRANSFERASE"/>
    <property type="match status" value="1"/>
</dbReference>
<comment type="pathway">
    <text evidence="2 10">Amino-acid biosynthesis; L-histidine biosynthesis; L-histidine from 5-phospho-alpha-D-ribose 1-diphosphate: step 7/9.</text>
</comment>
<keyword evidence="8 10" id="KW-0368">Histidine biosynthesis</keyword>
<dbReference type="GO" id="GO:0000105">
    <property type="term" value="P:L-histidine biosynthetic process"/>
    <property type="evidence" value="ECO:0007669"/>
    <property type="project" value="UniProtKB-UniRule"/>
</dbReference>
<proteinExistence type="inferred from homology"/>
<dbReference type="InterPro" id="IPR015421">
    <property type="entry name" value="PyrdxlP-dep_Trfase_major"/>
</dbReference>
<evidence type="ECO:0000256" key="3">
    <source>
        <dbReference type="ARBA" id="ARBA00007970"/>
    </source>
</evidence>
<comment type="cofactor">
    <cofactor evidence="1 10">
        <name>pyridoxal 5'-phosphate</name>
        <dbReference type="ChEBI" id="CHEBI:597326"/>
    </cofactor>
</comment>
<evidence type="ECO:0000256" key="4">
    <source>
        <dbReference type="ARBA" id="ARBA00022576"/>
    </source>
</evidence>
<dbReference type="EMBL" id="DSCQ01000095">
    <property type="protein sequence ID" value="HET21913.1"/>
    <property type="molecule type" value="Genomic_DNA"/>
</dbReference>
<comment type="catalytic activity">
    <reaction evidence="9 10">
        <text>L-histidinol phosphate + 2-oxoglutarate = 3-(imidazol-4-yl)-2-oxopropyl phosphate + L-glutamate</text>
        <dbReference type="Rhea" id="RHEA:23744"/>
        <dbReference type="ChEBI" id="CHEBI:16810"/>
        <dbReference type="ChEBI" id="CHEBI:29985"/>
        <dbReference type="ChEBI" id="CHEBI:57766"/>
        <dbReference type="ChEBI" id="CHEBI:57980"/>
        <dbReference type="EC" id="2.6.1.9"/>
    </reaction>
</comment>
<dbReference type="Gene3D" id="3.40.640.10">
    <property type="entry name" value="Type I PLP-dependent aspartate aminotransferase-like (Major domain)"/>
    <property type="match status" value="1"/>
</dbReference>
<feature type="modified residue" description="N6-(pyridoxal phosphate)lysine" evidence="10">
    <location>
        <position position="211"/>
    </location>
</feature>
<dbReference type="AlphaFoldDB" id="A0A7C2NSY2"/>
<dbReference type="InterPro" id="IPR015422">
    <property type="entry name" value="PyrdxlP-dep_Trfase_small"/>
</dbReference>
<comment type="similarity">
    <text evidence="3 10">Belongs to the class-II pyridoxal-phosphate-dependent aminotransferase family. Histidinol-phosphate aminotransferase subfamily.</text>
</comment>
<keyword evidence="5 10" id="KW-0028">Amino-acid biosynthesis</keyword>
<comment type="caution">
    <text evidence="12">The sequence shown here is derived from an EMBL/GenBank/DDBJ whole genome shotgun (WGS) entry which is preliminary data.</text>
</comment>
<dbReference type="InterPro" id="IPR005861">
    <property type="entry name" value="HisP_aminotrans"/>
</dbReference>
<organism evidence="12">
    <name type="scientific">Archaeoglobus fulgidus</name>
    <dbReference type="NCBI Taxonomy" id="2234"/>
    <lineage>
        <taxon>Archaea</taxon>
        <taxon>Methanobacteriati</taxon>
        <taxon>Methanobacteriota</taxon>
        <taxon>Archaeoglobi</taxon>
        <taxon>Archaeoglobales</taxon>
        <taxon>Archaeoglobaceae</taxon>
        <taxon>Archaeoglobus</taxon>
    </lineage>
</organism>
<dbReference type="HAMAP" id="MF_01023">
    <property type="entry name" value="HisC_aminotrans_2"/>
    <property type="match status" value="1"/>
</dbReference>
<dbReference type="InterPro" id="IPR004839">
    <property type="entry name" value="Aminotransferase_I/II_large"/>
</dbReference>
<evidence type="ECO:0000259" key="11">
    <source>
        <dbReference type="Pfam" id="PF00155"/>
    </source>
</evidence>
<evidence type="ECO:0000256" key="6">
    <source>
        <dbReference type="ARBA" id="ARBA00022679"/>
    </source>
</evidence>
<dbReference type="GO" id="GO:0004400">
    <property type="term" value="F:histidinol-phosphate transaminase activity"/>
    <property type="evidence" value="ECO:0007669"/>
    <property type="project" value="UniProtKB-UniRule"/>
</dbReference>
<dbReference type="Gene3D" id="3.90.1150.10">
    <property type="entry name" value="Aspartate Aminotransferase, domain 1"/>
    <property type="match status" value="1"/>
</dbReference>
<protein>
    <recommendedName>
        <fullName evidence="10">Histidinol-phosphate aminotransferase</fullName>
        <ecNumber evidence="10">2.6.1.9</ecNumber>
    </recommendedName>
    <alternativeName>
        <fullName evidence="10">Imidazole acetol-phosphate transaminase</fullName>
    </alternativeName>
</protein>
<dbReference type="EC" id="2.6.1.9" evidence="10"/>
<evidence type="ECO:0000313" key="13">
    <source>
        <dbReference type="EMBL" id="HFW32625.1"/>
    </source>
</evidence>
<evidence type="ECO:0000256" key="2">
    <source>
        <dbReference type="ARBA" id="ARBA00005011"/>
    </source>
</evidence>
<evidence type="ECO:0000256" key="7">
    <source>
        <dbReference type="ARBA" id="ARBA00022898"/>
    </source>
</evidence>
<keyword evidence="6 10" id="KW-0808">Transferase</keyword>
<accession>A0A7C2NSY2</accession>
<gene>
    <name evidence="10 12" type="primary">hisC</name>
    <name evidence="12" type="ORF">ENN70_07630</name>
    <name evidence="13" type="ORF">ENW66_06715</name>
</gene>
<dbReference type="InterPro" id="IPR015424">
    <property type="entry name" value="PyrdxlP-dep_Trfase"/>
</dbReference>
<evidence type="ECO:0000256" key="5">
    <source>
        <dbReference type="ARBA" id="ARBA00022605"/>
    </source>
</evidence>
<dbReference type="SUPFAM" id="SSF53383">
    <property type="entry name" value="PLP-dependent transferases"/>
    <property type="match status" value="1"/>
</dbReference>
<dbReference type="CDD" id="cd00609">
    <property type="entry name" value="AAT_like"/>
    <property type="match status" value="1"/>
</dbReference>
<evidence type="ECO:0000256" key="8">
    <source>
        <dbReference type="ARBA" id="ARBA00023102"/>
    </source>
</evidence>
<keyword evidence="7 10" id="KW-0663">Pyridoxal phosphate</keyword>